<protein>
    <submittedName>
        <fullName evidence="1">Uncharacterized protein</fullName>
    </submittedName>
</protein>
<reference evidence="1" key="1">
    <citation type="submission" date="2022-10" db="EMBL/GenBank/DDBJ databases">
        <title>Culturing micro-colonial fungi from biological soil crusts in the Mojave desert and describing Neophaeococcomyces mojavensis, and introducing the new genera and species Taxawa tesnikishii.</title>
        <authorList>
            <person name="Kurbessoian T."/>
            <person name="Stajich J.E."/>
        </authorList>
    </citation>
    <scope>NUCLEOTIDE SEQUENCE</scope>
    <source>
        <strain evidence="1">JES_115</strain>
    </source>
</reference>
<organism evidence="1 2">
    <name type="scientific">Coniosporium tulheliwenetii</name>
    <dbReference type="NCBI Taxonomy" id="3383036"/>
    <lineage>
        <taxon>Eukaryota</taxon>
        <taxon>Fungi</taxon>
        <taxon>Dikarya</taxon>
        <taxon>Ascomycota</taxon>
        <taxon>Pezizomycotina</taxon>
        <taxon>Dothideomycetes</taxon>
        <taxon>Dothideomycetes incertae sedis</taxon>
        <taxon>Coniosporium</taxon>
    </lineage>
</organism>
<dbReference type="Proteomes" id="UP001172680">
    <property type="component" value="Unassembled WGS sequence"/>
</dbReference>
<evidence type="ECO:0000313" key="2">
    <source>
        <dbReference type="Proteomes" id="UP001172680"/>
    </source>
</evidence>
<accession>A0ACC2YU82</accession>
<comment type="caution">
    <text evidence="1">The sequence shown here is derived from an EMBL/GenBank/DDBJ whole genome shotgun (WGS) entry which is preliminary data.</text>
</comment>
<gene>
    <name evidence="1" type="ORF">H2199_006696</name>
</gene>
<name>A0ACC2YU82_9PEZI</name>
<evidence type="ECO:0000313" key="1">
    <source>
        <dbReference type="EMBL" id="KAJ9638836.1"/>
    </source>
</evidence>
<dbReference type="EMBL" id="JAPDRP010000020">
    <property type="protein sequence ID" value="KAJ9638836.1"/>
    <property type="molecule type" value="Genomic_DNA"/>
</dbReference>
<sequence length="262" mass="29321">MPVQAEVLSQLQSVSDDYLVQAEPRTGKTLAFLLPVLEQLLRGRTESPKFVNTLIVTSNPKRATRVAELCNMLTELLLKRQDCHTAREGTCKTANVHKVSNEHEQDDGRRAADSGPPISTGFRFQCMGSLKAFHNSQFWSLVFVYGQRSILVATPKRLNKTVVLDAIDQLVEEGWLHDVKNILQSLSPKATGWQGISTSTTTVSDEYHVEILSVKDTFTSLLALLLKEYELKSTELKAVLFSPTKQGTVLFSELFAKAWLRK</sequence>
<keyword evidence="2" id="KW-1185">Reference proteome</keyword>
<proteinExistence type="predicted"/>